<evidence type="ECO:0000256" key="2">
    <source>
        <dbReference type="ARBA" id="ARBA00004906"/>
    </source>
</evidence>
<dbReference type="Gene3D" id="3.30.710.10">
    <property type="entry name" value="Potassium Channel Kv1.1, Chain A"/>
    <property type="match status" value="1"/>
</dbReference>
<dbReference type="EMBL" id="JALJOR010000013">
    <property type="protein sequence ID" value="KAK9807068.1"/>
    <property type="molecule type" value="Genomic_DNA"/>
</dbReference>
<dbReference type="InterPro" id="IPR011333">
    <property type="entry name" value="SKP1/BTB/POZ_sf"/>
</dbReference>
<feature type="compositionally biased region" description="Low complexity" evidence="9">
    <location>
        <begin position="428"/>
        <end position="438"/>
    </location>
</feature>
<comment type="subcellular location">
    <subcellularLocation>
        <location evidence="1">Cytoplasm</location>
    </subcellularLocation>
</comment>
<feature type="domain" description="BTB" evidence="10">
    <location>
        <begin position="465"/>
        <end position="533"/>
    </location>
</feature>
<evidence type="ECO:0000313" key="11">
    <source>
        <dbReference type="EMBL" id="KAK9807068.1"/>
    </source>
</evidence>
<dbReference type="Gene3D" id="3.40.50.150">
    <property type="entry name" value="Vaccinia Virus protein VP39"/>
    <property type="match status" value="1"/>
</dbReference>
<evidence type="ECO:0000256" key="8">
    <source>
        <dbReference type="ARBA" id="ARBA00022691"/>
    </source>
</evidence>
<dbReference type="PROSITE" id="PS50097">
    <property type="entry name" value="BTB"/>
    <property type="match status" value="1"/>
</dbReference>
<feature type="region of interest" description="Disordered" evidence="9">
    <location>
        <begin position="58"/>
        <end position="102"/>
    </location>
</feature>
<evidence type="ECO:0000256" key="5">
    <source>
        <dbReference type="ARBA" id="ARBA00022490"/>
    </source>
</evidence>
<dbReference type="SMART" id="SM00225">
    <property type="entry name" value="BTB"/>
    <property type="match status" value="1"/>
</dbReference>
<evidence type="ECO:0000259" key="10">
    <source>
        <dbReference type="PROSITE" id="PS50097"/>
    </source>
</evidence>
<accession>A0AAW1PG14</accession>
<keyword evidence="8" id="KW-0949">S-adenosyl-L-methionine</keyword>
<dbReference type="EC" id="2.1.1.77" evidence="4"/>
<dbReference type="Pfam" id="PF00651">
    <property type="entry name" value="BTB"/>
    <property type="match status" value="1"/>
</dbReference>
<comment type="pathway">
    <text evidence="2">Protein modification; protein ubiquitination.</text>
</comment>
<dbReference type="CDD" id="cd02440">
    <property type="entry name" value="AdoMet_MTases"/>
    <property type="match status" value="1"/>
</dbReference>
<gene>
    <name evidence="11" type="ORF">WJX72_012529</name>
</gene>
<dbReference type="Gene3D" id="1.25.40.420">
    <property type="match status" value="1"/>
</dbReference>
<feature type="region of interest" description="Disordered" evidence="9">
    <location>
        <begin position="373"/>
        <end position="411"/>
    </location>
</feature>
<evidence type="ECO:0000256" key="9">
    <source>
        <dbReference type="SAM" id="MobiDB-lite"/>
    </source>
</evidence>
<evidence type="ECO:0000256" key="1">
    <source>
        <dbReference type="ARBA" id="ARBA00004496"/>
    </source>
</evidence>
<dbReference type="InterPro" id="IPR000682">
    <property type="entry name" value="PCMT"/>
</dbReference>
<dbReference type="SUPFAM" id="SSF53335">
    <property type="entry name" value="S-adenosyl-L-methionine-dependent methyltransferases"/>
    <property type="match status" value="1"/>
</dbReference>
<dbReference type="SUPFAM" id="SSF54695">
    <property type="entry name" value="POZ domain"/>
    <property type="match status" value="1"/>
</dbReference>
<dbReference type="Proteomes" id="UP001489004">
    <property type="component" value="Unassembled WGS sequence"/>
</dbReference>
<name>A0AAW1PG14_9CHLO</name>
<sequence>MSCPAIDRAAPCNPLLLLDRISRTYQMSDNEAGGVGVRHRLLARHMAAVGPGAGIHPAAWDPDMDGPFGAELLTSDSDNNSDDNSESEEEEEEEEEPRPRPRIELARQRVAGGPPELRLNNFWRLVANIQRGEAPATHDDLINKLRDARVLKSDIITKAMKMCPRDAFVKEDQRARALYDEPLRLDDLNFNISAPHMHAQCLEALNIQPGQWVLDVGCGCGILTACAAFLVGKGGFSMGIDVKKGAVSFSRANVKRLSASNAEYAAITCACKFEEHNVFMPSIYKGRFDRIHVGASCPEELVEELIAWLRPAGGLIVTPVAPSSLVAITLQPDGTLKRKELAQVRYGDLEIPSRAEVLVATLDLERRQKTALPMPPSTFASDISSITGSSCGSSGSDQSGFLGGEEDGTPRRWPKRVAKFLTACSGSLLSSGSSGSSSPGRMSLDGSENGRGEGAQLDPQDLGALDCVLIGSGWEIPAHRSVLRARCDQFRARCESGMRDAFEDKLHVPEHFTREAIEVFLRYLYHDTIDMRIDIEMAIAVLHVAHYYGAPRLVGLCEVILAKELKRGSPRDEGTAETAAGLLALADEADLPHLKAVALDFIVRHFPLVSSTSAYAALSKRQADLVAAEACQVSKRMEGLLKQMVADQKLDRRSMEY</sequence>
<evidence type="ECO:0000256" key="7">
    <source>
        <dbReference type="ARBA" id="ARBA00022679"/>
    </source>
</evidence>
<evidence type="ECO:0000256" key="4">
    <source>
        <dbReference type="ARBA" id="ARBA00011890"/>
    </source>
</evidence>
<feature type="compositionally biased region" description="Acidic residues" evidence="9">
    <location>
        <begin position="79"/>
        <end position="96"/>
    </location>
</feature>
<dbReference type="GO" id="GO:0004719">
    <property type="term" value="F:protein-L-isoaspartate (D-aspartate) O-methyltransferase activity"/>
    <property type="evidence" value="ECO:0007669"/>
    <property type="project" value="UniProtKB-EC"/>
</dbReference>
<feature type="compositionally biased region" description="Low complexity" evidence="9">
    <location>
        <begin position="381"/>
        <end position="400"/>
    </location>
</feature>
<reference evidence="11 12" key="1">
    <citation type="journal article" date="2024" name="Nat. Commun.">
        <title>Phylogenomics reveals the evolutionary origins of lichenization in chlorophyte algae.</title>
        <authorList>
            <person name="Puginier C."/>
            <person name="Libourel C."/>
            <person name="Otte J."/>
            <person name="Skaloud P."/>
            <person name="Haon M."/>
            <person name="Grisel S."/>
            <person name="Petersen M."/>
            <person name="Berrin J.G."/>
            <person name="Delaux P.M."/>
            <person name="Dal Grande F."/>
            <person name="Keller J."/>
        </authorList>
    </citation>
    <scope>NUCLEOTIDE SEQUENCE [LARGE SCALE GENOMIC DNA]</scope>
    <source>
        <strain evidence="11 12">SAG 2043</strain>
    </source>
</reference>
<dbReference type="InterPro" id="IPR029063">
    <property type="entry name" value="SAM-dependent_MTases_sf"/>
</dbReference>
<keyword evidence="5" id="KW-0963">Cytoplasm</keyword>
<keyword evidence="6" id="KW-0489">Methyltransferase</keyword>
<keyword evidence="12" id="KW-1185">Reference proteome</keyword>
<evidence type="ECO:0000256" key="6">
    <source>
        <dbReference type="ARBA" id="ARBA00022603"/>
    </source>
</evidence>
<dbReference type="InterPro" id="IPR000210">
    <property type="entry name" value="BTB/POZ_dom"/>
</dbReference>
<dbReference type="GO" id="GO:0032259">
    <property type="term" value="P:methylation"/>
    <property type="evidence" value="ECO:0007669"/>
    <property type="project" value="UniProtKB-KW"/>
</dbReference>
<protein>
    <recommendedName>
        <fullName evidence="4">protein-L-isoaspartate(D-aspartate) O-methyltransferase</fullName>
        <ecNumber evidence="4">2.1.1.77</ecNumber>
    </recommendedName>
</protein>
<evidence type="ECO:0000256" key="3">
    <source>
        <dbReference type="ARBA" id="ARBA00005369"/>
    </source>
</evidence>
<comment type="similarity">
    <text evidence="3">Belongs to the methyltransferase superfamily. L-isoaspartyl/D-aspartyl protein methyltransferase family.</text>
</comment>
<organism evidence="11 12">
    <name type="scientific">[Myrmecia] bisecta</name>
    <dbReference type="NCBI Taxonomy" id="41462"/>
    <lineage>
        <taxon>Eukaryota</taxon>
        <taxon>Viridiplantae</taxon>
        <taxon>Chlorophyta</taxon>
        <taxon>core chlorophytes</taxon>
        <taxon>Trebouxiophyceae</taxon>
        <taxon>Trebouxiales</taxon>
        <taxon>Trebouxiaceae</taxon>
        <taxon>Myrmecia</taxon>
    </lineage>
</organism>
<dbReference type="Pfam" id="PF01135">
    <property type="entry name" value="PCMT"/>
    <property type="match status" value="1"/>
</dbReference>
<feature type="region of interest" description="Disordered" evidence="9">
    <location>
        <begin position="428"/>
        <end position="458"/>
    </location>
</feature>
<dbReference type="PANTHER" id="PTHR11579">
    <property type="entry name" value="PROTEIN-L-ISOASPARTATE O-METHYLTRANSFERASE"/>
    <property type="match status" value="1"/>
</dbReference>
<comment type="caution">
    <text evidence="11">The sequence shown here is derived from an EMBL/GenBank/DDBJ whole genome shotgun (WGS) entry which is preliminary data.</text>
</comment>
<dbReference type="CDD" id="cd18186">
    <property type="entry name" value="BTB_POZ_ZBTB_KLHL-like"/>
    <property type="match status" value="1"/>
</dbReference>
<evidence type="ECO:0000313" key="12">
    <source>
        <dbReference type="Proteomes" id="UP001489004"/>
    </source>
</evidence>
<proteinExistence type="inferred from homology"/>
<dbReference type="GO" id="GO:0005737">
    <property type="term" value="C:cytoplasm"/>
    <property type="evidence" value="ECO:0007669"/>
    <property type="project" value="UniProtKB-SubCell"/>
</dbReference>
<dbReference type="CDD" id="cd14733">
    <property type="entry name" value="BACK"/>
    <property type="match status" value="1"/>
</dbReference>
<dbReference type="PANTHER" id="PTHR11579:SF0">
    <property type="entry name" value="PROTEIN-L-ISOASPARTATE(D-ASPARTATE) O-METHYLTRANSFERASE"/>
    <property type="match status" value="1"/>
</dbReference>
<dbReference type="AlphaFoldDB" id="A0AAW1PG14"/>
<keyword evidence="7" id="KW-0808">Transferase</keyword>